<sequence>MSSRQHAVDHRESCPESFAFFLGFLIIAYGPNQKNDAGLREYVDRMLSRASAAGFAHADILTTMIANGENDSPRVRHLATVLGEAIGDSEMIASIKDFADKRKAGTV</sequence>
<evidence type="ECO:0000313" key="1">
    <source>
        <dbReference type="EMBL" id="OHV97033.1"/>
    </source>
</evidence>
<dbReference type="AlphaFoldDB" id="A0A1S1UD44"/>
<organism evidence="1 2">
    <name type="scientific">Janthinobacterium lividum</name>
    <dbReference type="NCBI Taxonomy" id="29581"/>
    <lineage>
        <taxon>Bacteria</taxon>
        <taxon>Pseudomonadati</taxon>
        <taxon>Pseudomonadota</taxon>
        <taxon>Betaproteobacteria</taxon>
        <taxon>Burkholderiales</taxon>
        <taxon>Oxalobacteraceae</taxon>
        <taxon>Janthinobacterium</taxon>
    </lineage>
</organism>
<evidence type="ECO:0000313" key="2">
    <source>
        <dbReference type="Proteomes" id="UP000179840"/>
    </source>
</evidence>
<dbReference type="Proteomes" id="UP000179840">
    <property type="component" value="Unassembled WGS sequence"/>
</dbReference>
<protein>
    <submittedName>
        <fullName evidence="1">Uncharacterized protein</fullName>
    </submittedName>
</protein>
<name>A0A1S1UD44_9BURK</name>
<accession>A0A1S1UD44</accession>
<dbReference type="RefSeq" id="WP_071076167.1">
    <property type="nucleotide sequence ID" value="NZ_LFKP01000005.1"/>
</dbReference>
<dbReference type="EMBL" id="LFKP01000005">
    <property type="protein sequence ID" value="OHV97033.1"/>
    <property type="molecule type" value="Genomic_DNA"/>
</dbReference>
<proteinExistence type="predicted"/>
<reference evidence="1 2" key="1">
    <citation type="submission" date="2015-06" db="EMBL/GenBank/DDBJ databases">
        <title>Draft genome sequencing of a biphenyl-degrading bacterium, Janthinobacterium lividum MEG1.</title>
        <authorList>
            <person name="Shimodaira J."/>
            <person name="Hatta T."/>
        </authorList>
    </citation>
    <scope>NUCLEOTIDE SEQUENCE [LARGE SCALE GENOMIC DNA]</scope>
    <source>
        <strain evidence="1 2">MEG1</strain>
    </source>
</reference>
<comment type="caution">
    <text evidence="1">The sequence shown here is derived from an EMBL/GenBank/DDBJ whole genome shotgun (WGS) entry which is preliminary data.</text>
</comment>
<gene>
    <name evidence="1" type="ORF">AKG95_06915</name>
</gene>